<evidence type="ECO:0000313" key="1">
    <source>
        <dbReference type="EMBL" id="TYI08194.1"/>
    </source>
</evidence>
<name>A0A5D2NYN2_GOSTO</name>
<reference evidence="1 2" key="1">
    <citation type="submission" date="2019-07" db="EMBL/GenBank/DDBJ databases">
        <title>WGS assembly of Gossypium tomentosum.</title>
        <authorList>
            <person name="Chen Z.J."/>
            <person name="Sreedasyam A."/>
            <person name="Ando A."/>
            <person name="Song Q."/>
            <person name="De L."/>
            <person name="Hulse-Kemp A."/>
            <person name="Ding M."/>
            <person name="Ye W."/>
            <person name="Kirkbride R."/>
            <person name="Jenkins J."/>
            <person name="Plott C."/>
            <person name="Lovell J."/>
            <person name="Lin Y.-M."/>
            <person name="Vaughn R."/>
            <person name="Liu B."/>
            <person name="Li W."/>
            <person name="Simpson S."/>
            <person name="Scheffler B."/>
            <person name="Saski C."/>
            <person name="Grover C."/>
            <person name="Hu G."/>
            <person name="Conover J."/>
            <person name="Carlson J."/>
            <person name="Shu S."/>
            <person name="Boston L."/>
            <person name="Williams M."/>
            <person name="Peterson D."/>
            <person name="Mcgee K."/>
            <person name="Jones D."/>
            <person name="Wendel J."/>
            <person name="Stelly D."/>
            <person name="Grimwood J."/>
            <person name="Schmutz J."/>
        </authorList>
    </citation>
    <scope>NUCLEOTIDE SEQUENCE [LARGE SCALE GENOMIC DNA]</scope>
    <source>
        <strain evidence="1">7179.01</strain>
    </source>
</reference>
<evidence type="ECO:0000313" key="2">
    <source>
        <dbReference type="Proteomes" id="UP000322667"/>
    </source>
</evidence>
<dbReference type="EMBL" id="CM017619">
    <property type="protein sequence ID" value="TYI08194.1"/>
    <property type="molecule type" value="Genomic_DNA"/>
</dbReference>
<organism evidence="1 2">
    <name type="scientific">Gossypium tomentosum</name>
    <name type="common">Hawaiian cotton</name>
    <name type="synonym">Gossypium sandvicense</name>
    <dbReference type="NCBI Taxonomy" id="34277"/>
    <lineage>
        <taxon>Eukaryota</taxon>
        <taxon>Viridiplantae</taxon>
        <taxon>Streptophyta</taxon>
        <taxon>Embryophyta</taxon>
        <taxon>Tracheophyta</taxon>
        <taxon>Spermatophyta</taxon>
        <taxon>Magnoliopsida</taxon>
        <taxon>eudicotyledons</taxon>
        <taxon>Gunneridae</taxon>
        <taxon>Pentapetalae</taxon>
        <taxon>rosids</taxon>
        <taxon>malvids</taxon>
        <taxon>Malvales</taxon>
        <taxon>Malvaceae</taxon>
        <taxon>Malvoideae</taxon>
        <taxon>Gossypium</taxon>
    </lineage>
</organism>
<gene>
    <name evidence="1" type="ORF">ES332_A10G281800v1</name>
</gene>
<keyword evidence="2" id="KW-1185">Reference proteome</keyword>
<dbReference type="AlphaFoldDB" id="A0A5D2NYN2"/>
<accession>A0A5D2NYN2</accession>
<protein>
    <submittedName>
        <fullName evidence="1">Uncharacterized protein</fullName>
    </submittedName>
</protein>
<sequence>MLFGNVAFLERICQSCCYLKTCGMMELEIIFNGTPFTIFTLKARLFSF</sequence>
<dbReference type="Proteomes" id="UP000322667">
    <property type="component" value="Chromosome A10"/>
</dbReference>
<proteinExistence type="predicted"/>